<dbReference type="Pfam" id="PF00179">
    <property type="entry name" value="UQ_con"/>
    <property type="match status" value="1"/>
</dbReference>
<dbReference type="EMBL" id="MN739162">
    <property type="protein sequence ID" value="QHS91547.1"/>
    <property type="molecule type" value="Genomic_DNA"/>
</dbReference>
<keyword evidence="3" id="KW-0808">Transferase</keyword>
<evidence type="ECO:0000256" key="6">
    <source>
        <dbReference type="ARBA" id="ARBA00022786"/>
    </source>
</evidence>
<dbReference type="GO" id="GO:0005524">
    <property type="term" value="F:ATP binding"/>
    <property type="evidence" value="ECO:0007669"/>
    <property type="project" value="UniProtKB-KW"/>
</dbReference>
<dbReference type="PANTHER" id="PTHR46116">
    <property type="entry name" value="(E3-INDEPENDENT) E2 UBIQUITIN-CONJUGATING ENZYME"/>
    <property type="match status" value="1"/>
</dbReference>
<keyword evidence="2" id="KW-0963">Cytoplasm</keyword>
<dbReference type="GO" id="GO:0016740">
    <property type="term" value="F:transferase activity"/>
    <property type="evidence" value="ECO:0007669"/>
    <property type="project" value="UniProtKB-KW"/>
</dbReference>
<dbReference type="GO" id="GO:0004869">
    <property type="term" value="F:cysteine-type endopeptidase inhibitor activity"/>
    <property type="evidence" value="ECO:0007669"/>
    <property type="project" value="TreeGrafter"/>
</dbReference>
<dbReference type="GO" id="GO:0043066">
    <property type="term" value="P:negative regulation of apoptotic process"/>
    <property type="evidence" value="ECO:0007669"/>
    <property type="project" value="TreeGrafter"/>
</dbReference>
<dbReference type="GO" id="GO:0005737">
    <property type="term" value="C:cytoplasm"/>
    <property type="evidence" value="ECO:0007669"/>
    <property type="project" value="UniProtKB-SubCell"/>
</dbReference>
<dbReference type="AlphaFoldDB" id="A0A6C0BGT7"/>
<evidence type="ECO:0000256" key="7">
    <source>
        <dbReference type="ARBA" id="ARBA00022840"/>
    </source>
</evidence>
<dbReference type="Gene3D" id="3.10.110.10">
    <property type="entry name" value="Ubiquitin Conjugating Enzyme"/>
    <property type="match status" value="1"/>
</dbReference>
<reference evidence="13" key="1">
    <citation type="journal article" date="2020" name="Nature">
        <title>Giant virus diversity and host interactions through global metagenomics.</title>
        <authorList>
            <person name="Schulz F."/>
            <person name="Roux S."/>
            <person name="Paez-Espino D."/>
            <person name="Jungbluth S."/>
            <person name="Walsh D.A."/>
            <person name="Denef V.J."/>
            <person name="McMahon K.D."/>
            <person name="Konstantinidis K.T."/>
            <person name="Eloe-Fadrosh E.A."/>
            <person name="Kyrpides N.C."/>
            <person name="Woyke T."/>
        </authorList>
    </citation>
    <scope>NUCLEOTIDE SEQUENCE</scope>
    <source>
        <strain evidence="13">GVMAG-M-3300013006-15</strain>
    </source>
</reference>
<evidence type="ECO:0000256" key="3">
    <source>
        <dbReference type="ARBA" id="ARBA00022679"/>
    </source>
</evidence>
<keyword evidence="5" id="KW-0547">Nucleotide-binding</keyword>
<evidence type="ECO:0000256" key="8">
    <source>
        <dbReference type="ARBA" id="ARBA00039894"/>
    </source>
</evidence>
<comment type="subcellular location">
    <subcellularLocation>
        <location evidence="1">Cytoplasm</location>
    </subcellularLocation>
</comment>
<feature type="domain" description="UBC core" evidence="12">
    <location>
        <begin position="5"/>
        <end position="162"/>
    </location>
</feature>
<evidence type="ECO:0000256" key="4">
    <source>
        <dbReference type="ARBA" id="ARBA00022703"/>
    </source>
</evidence>
<evidence type="ECO:0000256" key="11">
    <source>
        <dbReference type="ARBA" id="ARBA00042401"/>
    </source>
</evidence>
<accession>A0A6C0BGT7</accession>
<dbReference type="SMART" id="SM00212">
    <property type="entry name" value="UBCc"/>
    <property type="match status" value="1"/>
</dbReference>
<dbReference type="PANTHER" id="PTHR46116:SF26">
    <property type="entry name" value="UBIQUITIN-CONJUGATING ENZYME E2 Z"/>
    <property type="match status" value="1"/>
</dbReference>
<organism evidence="13">
    <name type="scientific">viral metagenome</name>
    <dbReference type="NCBI Taxonomy" id="1070528"/>
    <lineage>
        <taxon>unclassified sequences</taxon>
        <taxon>metagenomes</taxon>
        <taxon>organismal metagenomes</taxon>
    </lineage>
</organism>
<dbReference type="GO" id="GO:0006915">
    <property type="term" value="P:apoptotic process"/>
    <property type="evidence" value="ECO:0007669"/>
    <property type="project" value="UniProtKB-KW"/>
</dbReference>
<dbReference type="PROSITE" id="PS50127">
    <property type="entry name" value="UBC_2"/>
    <property type="match status" value="1"/>
</dbReference>
<dbReference type="InterPro" id="IPR016135">
    <property type="entry name" value="UBQ-conjugating_enzyme/RWD"/>
</dbReference>
<sequence>MSGKAVQRIMRKDLPSVQNDDMKSNGIYYFPDETSIMKGMALIVGPEGTPYHGGFWYFSVEFADDHPFSPPKVLTLTQDGKTRFNPNMYREGKVCLSLLGTWHQGDKWSSVQTLGSVLLSILGMVLTDQPLRNEPCYSGFATHPQYEPYNRIIFHASTETLMRILQTMPLFVKENDKEEVLKIMKESFAKNKDKLIERCKKYAPEFDGKVEENDLFKLRTKYSFGALADQLSKL</sequence>
<name>A0A6C0BGT7_9ZZZZ</name>
<dbReference type="InterPro" id="IPR000608">
    <property type="entry name" value="UBC"/>
</dbReference>
<keyword evidence="7" id="KW-0067">ATP-binding</keyword>
<evidence type="ECO:0000256" key="10">
    <source>
        <dbReference type="ARBA" id="ARBA00042316"/>
    </source>
</evidence>
<evidence type="ECO:0000259" key="12">
    <source>
        <dbReference type="PROSITE" id="PS50127"/>
    </source>
</evidence>
<evidence type="ECO:0000256" key="1">
    <source>
        <dbReference type="ARBA" id="ARBA00004496"/>
    </source>
</evidence>
<protein>
    <recommendedName>
        <fullName evidence="8">Ubiquitin-conjugating enzyme E2 Z</fullName>
    </recommendedName>
    <alternativeName>
        <fullName evidence="9">E2 ubiquitin-conjugating enzyme Z</fullName>
    </alternativeName>
    <alternativeName>
        <fullName evidence="11">Ubiquitin carrier protein Z</fullName>
    </alternativeName>
    <alternativeName>
        <fullName evidence="10">Ubiquitin-protein ligase Z</fullName>
    </alternativeName>
</protein>
<evidence type="ECO:0000256" key="9">
    <source>
        <dbReference type="ARBA" id="ARBA00041798"/>
    </source>
</evidence>
<evidence type="ECO:0000313" key="13">
    <source>
        <dbReference type="EMBL" id="QHS91547.1"/>
    </source>
</evidence>
<keyword evidence="6" id="KW-0833">Ubl conjugation pathway</keyword>
<evidence type="ECO:0000256" key="2">
    <source>
        <dbReference type="ARBA" id="ARBA00022490"/>
    </source>
</evidence>
<keyword evidence="4" id="KW-0053">Apoptosis</keyword>
<dbReference type="SUPFAM" id="SSF54495">
    <property type="entry name" value="UBC-like"/>
    <property type="match status" value="1"/>
</dbReference>
<dbReference type="GO" id="GO:0005634">
    <property type="term" value="C:nucleus"/>
    <property type="evidence" value="ECO:0007669"/>
    <property type="project" value="TreeGrafter"/>
</dbReference>
<evidence type="ECO:0000256" key="5">
    <source>
        <dbReference type="ARBA" id="ARBA00022741"/>
    </source>
</evidence>
<proteinExistence type="predicted"/>